<keyword evidence="1" id="KW-1133">Transmembrane helix</keyword>
<dbReference type="Proteomes" id="UP000886268">
    <property type="component" value="Unassembled WGS sequence"/>
</dbReference>
<dbReference type="InterPro" id="IPR025500">
    <property type="entry name" value="DUF4390"/>
</dbReference>
<dbReference type="Pfam" id="PF14334">
    <property type="entry name" value="DUF4390"/>
    <property type="match status" value="1"/>
</dbReference>
<gene>
    <name evidence="2" type="ORF">ENJ03_00605</name>
</gene>
<accession>A0A7V1I3L1</accession>
<evidence type="ECO:0000313" key="2">
    <source>
        <dbReference type="EMBL" id="HEB73707.1"/>
    </source>
</evidence>
<sequence>MRSKKSKALLKLLMGRKKITTILSYKLPFSGATVLTIAQFSCYHAIILKIRQKFFMLHIYQRICKTAILIIIFTLLSKPCFSSEAFLKDIVVTTSKKELLVYFTAQGCFTKQMEKAILNGVPVTFTYKILLDKKRSFWPDKGIRSLKLFHTIKYDQLKGVFIINRSELPEEIATSKDFIWAKKLMTTVEVAVVPISALKKGDKYELRLKAELNKVKLPLYLHYIFFFTSLWDFETDWYYINFVY</sequence>
<protein>
    <submittedName>
        <fullName evidence="2">DUF4390 domain-containing protein</fullName>
    </submittedName>
</protein>
<name>A0A7V1I3L1_DESA2</name>
<keyword evidence="1" id="KW-0812">Transmembrane</keyword>
<proteinExistence type="predicted"/>
<dbReference type="EMBL" id="DRKW01000035">
    <property type="protein sequence ID" value="HEB73707.1"/>
    <property type="molecule type" value="Genomic_DNA"/>
</dbReference>
<organism evidence="2">
    <name type="scientific">Desulfofervidus auxilii</name>
    <dbReference type="NCBI Taxonomy" id="1621989"/>
    <lineage>
        <taxon>Bacteria</taxon>
        <taxon>Pseudomonadati</taxon>
        <taxon>Thermodesulfobacteriota</taxon>
        <taxon>Candidatus Desulfofervidia</taxon>
        <taxon>Candidatus Desulfofervidales</taxon>
        <taxon>Candidatus Desulfofervidaceae</taxon>
        <taxon>Candidatus Desulfofervidus</taxon>
    </lineage>
</organism>
<dbReference type="AlphaFoldDB" id="A0A7V1I3L1"/>
<reference evidence="2" key="1">
    <citation type="journal article" date="2020" name="mSystems">
        <title>Genome- and Community-Level Interaction Insights into Carbon Utilization and Element Cycling Functions of Hydrothermarchaeota in Hydrothermal Sediment.</title>
        <authorList>
            <person name="Zhou Z."/>
            <person name="Liu Y."/>
            <person name="Xu W."/>
            <person name="Pan J."/>
            <person name="Luo Z.H."/>
            <person name="Li M."/>
        </authorList>
    </citation>
    <scope>NUCLEOTIDE SEQUENCE [LARGE SCALE GENOMIC DNA]</scope>
    <source>
        <strain evidence="2">HyVt-45</strain>
    </source>
</reference>
<keyword evidence="1" id="KW-0472">Membrane</keyword>
<comment type="caution">
    <text evidence="2">The sequence shown here is derived from an EMBL/GenBank/DDBJ whole genome shotgun (WGS) entry which is preliminary data.</text>
</comment>
<evidence type="ECO:0000256" key="1">
    <source>
        <dbReference type="SAM" id="Phobius"/>
    </source>
</evidence>
<feature type="transmembrane region" description="Helical" evidence="1">
    <location>
        <begin position="21"/>
        <end position="47"/>
    </location>
</feature>